<sequence>MKYLRWFFWFALFASIAMHLVLLLAEPLYAWFTQPEFAQTELRKTTRKLDAQSLADEAEKPTELANVKPAEKQVVFLQTMQPQAAPVKPKPKQLKPLQVASAVQPKVVASTVIVANEAASAVAATQVVSASIVASATNQKVAEVAVASVPSVTASKVAVAASRTATQIDREASQRFPRVVEIGYYWTVFDARMTWTIEKDHYDLQLKANPAGRKIHYQSEGKINARNGIKPQHFADLSLGIDKPPKNEAVFDWEHDTARVGPPHQQKIEPIEPGDQDLLSAGLHLALMGSKHPSYEMALFSGKKRYPNVVFELKGEATLTLGTTKVDAVLMRAKWDDRQVDFWLAPEWNNLPVKISINLGKDGNSFEVLAKEVSLDGKKVLEWIAPRDQQQRRP</sequence>
<dbReference type="RefSeq" id="WP_203569365.1">
    <property type="nucleotide sequence ID" value="NZ_WOFE01000001.1"/>
</dbReference>
<evidence type="ECO:0000313" key="2">
    <source>
        <dbReference type="Proteomes" id="UP001195660"/>
    </source>
</evidence>
<accession>A0ABS2C977</accession>
<name>A0ABS2C977_9NEIS</name>
<protein>
    <submittedName>
        <fullName evidence="1">DUF3108 domain-containing protein</fullName>
    </submittedName>
</protein>
<reference evidence="1 2" key="1">
    <citation type="submission" date="2019-11" db="EMBL/GenBank/DDBJ databases">
        <title>Novel Deefgea species.</title>
        <authorList>
            <person name="Han J.-H."/>
        </authorList>
    </citation>
    <scope>NUCLEOTIDE SEQUENCE [LARGE SCALE GENOMIC DNA]</scope>
    <source>
        <strain evidence="1 2">LMG 24817</strain>
    </source>
</reference>
<gene>
    <name evidence="1" type="ORF">GM173_00425</name>
</gene>
<comment type="caution">
    <text evidence="1">The sequence shown here is derived from an EMBL/GenBank/DDBJ whole genome shotgun (WGS) entry which is preliminary data.</text>
</comment>
<dbReference type="InterPro" id="IPR021457">
    <property type="entry name" value="DUF3108"/>
</dbReference>
<evidence type="ECO:0000313" key="1">
    <source>
        <dbReference type="EMBL" id="MBM5570038.1"/>
    </source>
</evidence>
<dbReference type="Proteomes" id="UP001195660">
    <property type="component" value="Unassembled WGS sequence"/>
</dbReference>
<keyword evidence="2" id="KW-1185">Reference proteome</keyword>
<dbReference type="Pfam" id="PF11306">
    <property type="entry name" value="DUF3108"/>
    <property type="match status" value="1"/>
</dbReference>
<dbReference type="EMBL" id="WOFE01000001">
    <property type="protein sequence ID" value="MBM5570038.1"/>
    <property type="molecule type" value="Genomic_DNA"/>
</dbReference>
<proteinExistence type="predicted"/>
<organism evidence="1 2">
    <name type="scientific">Deefgea chitinilytica</name>
    <dbReference type="NCBI Taxonomy" id="570276"/>
    <lineage>
        <taxon>Bacteria</taxon>
        <taxon>Pseudomonadati</taxon>
        <taxon>Pseudomonadota</taxon>
        <taxon>Betaproteobacteria</taxon>
        <taxon>Neisseriales</taxon>
        <taxon>Chitinibacteraceae</taxon>
        <taxon>Deefgea</taxon>
    </lineage>
</organism>